<feature type="transmembrane region" description="Helical" evidence="11">
    <location>
        <begin position="397"/>
        <end position="425"/>
    </location>
</feature>
<feature type="transmembrane region" description="Helical" evidence="11">
    <location>
        <begin position="320"/>
        <end position="345"/>
    </location>
</feature>
<evidence type="ECO:0000313" key="13">
    <source>
        <dbReference type="EMBL" id="CAI5708502.1"/>
    </source>
</evidence>
<dbReference type="GO" id="GO:0006075">
    <property type="term" value="P:(1-&gt;3)-beta-D-glucan biosynthetic process"/>
    <property type="evidence" value="ECO:0007669"/>
    <property type="project" value="InterPro"/>
</dbReference>
<dbReference type="GO" id="GO:0003843">
    <property type="term" value="F:1,3-beta-D-glucan synthase activity"/>
    <property type="evidence" value="ECO:0007669"/>
    <property type="project" value="UniProtKB-EC"/>
</dbReference>
<dbReference type="SMART" id="SM01205">
    <property type="entry name" value="FKS1_dom1"/>
    <property type="match status" value="1"/>
</dbReference>
<keyword evidence="5" id="KW-0808">Transferase</keyword>
<dbReference type="PANTHER" id="PTHR12741:SF48">
    <property type="entry name" value="1,3-BETA-GLUCAN SYNTHASE COMPONENT FKS1-RELATED"/>
    <property type="match status" value="1"/>
</dbReference>
<feature type="transmembrane region" description="Helical" evidence="11">
    <location>
        <begin position="1370"/>
        <end position="1388"/>
    </location>
</feature>
<keyword evidence="14" id="KW-1185">Reference proteome</keyword>
<feature type="transmembrane region" description="Helical" evidence="11">
    <location>
        <begin position="1675"/>
        <end position="1693"/>
    </location>
</feature>
<evidence type="ECO:0000256" key="7">
    <source>
        <dbReference type="ARBA" id="ARBA00022989"/>
    </source>
</evidence>
<dbReference type="GO" id="GO:0000148">
    <property type="term" value="C:1,3-beta-D-glucan synthase complex"/>
    <property type="evidence" value="ECO:0007669"/>
    <property type="project" value="InterPro"/>
</dbReference>
<dbReference type="Pfam" id="PF02364">
    <property type="entry name" value="Glucan_synthase"/>
    <property type="match status" value="2"/>
</dbReference>
<feature type="transmembrane region" description="Helical" evidence="11">
    <location>
        <begin position="1634"/>
        <end position="1655"/>
    </location>
</feature>
<feature type="transmembrane region" description="Helical" evidence="11">
    <location>
        <begin position="1940"/>
        <end position="1960"/>
    </location>
</feature>
<keyword evidence="8 11" id="KW-0472">Membrane</keyword>
<protein>
    <recommendedName>
        <fullName evidence="3">1,3-beta-glucan synthase</fullName>
        <ecNumber evidence="3">2.4.1.34</ecNumber>
    </recommendedName>
</protein>
<feature type="transmembrane region" description="Helical" evidence="11">
    <location>
        <begin position="1520"/>
        <end position="1541"/>
    </location>
</feature>
<feature type="compositionally biased region" description="Polar residues" evidence="10">
    <location>
        <begin position="2402"/>
        <end position="2414"/>
    </location>
</feature>
<dbReference type="GO" id="GO:0022857">
    <property type="term" value="F:transmembrane transporter activity"/>
    <property type="evidence" value="ECO:0007669"/>
    <property type="project" value="InterPro"/>
</dbReference>
<feature type="transmembrane region" description="Helical" evidence="11">
    <location>
        <begin position="462"/>
        <end position="480"/>
    </location>
</feature>
<evidence type="ECO:0000256" key="5">
    <source>
        <dbReference type="ARBA" id="ARBA00022679"/>
    </source>
</evidence>
<dbReference type="EC" id="2.4.1.34" evidence="3"/>
<feature type="transmembrane region" description="Helical" evidence="11">
    <location>
        <begin position="2049"/>
        <end position="2071"/>
    </location>
</feature>
<evidence type="ECO:0000256" key="2">
    <source>
        <dbReference type="ARBA" id="ARBA00009040"/>
    </source>
</evidence>
<sequence>MADGDRTPKRRQVETNYLDVHREKSLHRLESFHAAARGPFELLQCKFGFQASSVANQKENLGCWISNYQMRVRAEALFPASGTGEMESASGAAVTHTALVRVHAKFFKNYFAWCRFLRVEPRAAATLSTHSTGAPTTATLETQLALFLLLWGEAGNLRFMPECICFLYHQMAAKLALVETLPDVDDGFYLEAVVRPMYHVIATMRSATAADAARRPLDHEDTTNYDDVNEFFWTKQCLKCNETNVAQLLSVHDPKTFKEKRSVFNPVLAFFRVWYFLFVAFHVMVVITYVAYMAEGNDDGGLGFFFRVFHTSQNAIRAHAVYTLLITITGLLAMKAVMQIWLFGLRLYKDMWLAIGVFSRLLWHTLFLGLFIAVHVSPDEQALFGSLSSMLPGGGTAGSFLSMGLVYMVIYCIPVLAAATIRAFLPNAIWGIRLVNALDGTSRQYVGRNTAQQWKHYWRYSLSWYIIFSCKFLFALQFMIRPLMAPSVEIHDISIDDGGILQSGHNIMFILALWAPVVVVYMYDTQIWFILYQSIVGLVMGKRMRIGHYVGLAQLKTGMATAPKLFNDKVVSLETKRPNPDAFAPGPSSDPSELRHHDFVRLRFAIIWNQVVDNFRLNDLLDDRETVILQYRILNKGERIQEPIFLLAGKLSKAVEVAAKARSHKWDTATLVKNIATADALEATKNGVELLRDIFYLLLGEEEEKGALSVLEYIYSSPDIVSLLNLTYLPQLAANMVELLAVVLDMPEDIASIDSLETVPEDLRMELHVQVAQVVDRLRSIVLTLELMLNDDTISRKLHNCRFLQTTANLEFQTQQLINLYKADVMAETGLIAVHRNEEFVAKQAPRFLAEDFISSCTRLFFLLCLDASSSLPRCEDAKRRMGFFLHSLSMDMPRVASMEAMPSFSVMTPYYSETVLFTLDELNNPVHANPLFAELEKKQKAKGWTELTIMKYLITFHAEEWSNFLERMGAASLEEVLKIDSTEVRLWASMRGQTLARTVHGMMLYEDAIRLLRWLEVYSIQDMTIQEKLEEMNRISALKFSYITGCQIYSKQVASGDPRAADIDYLMKKFPSWRVSFVDTITEKRGDEEINRFDCVLVKAEDGEIVEVYRYELPGNPILGEGKPENQNVALPFTRGEYLQTIDMNQEHYLEECLKMPNFLATATSTGEEVTVIGMKEHVFTGRASSLARFMTLQELVFVTLTQRVLAKPLRSRMHYGHPDVFEKSFVVTSGGVSKASKGINLSEDVFSGYNVTLRGGLVSHIEFMQCGKGRDVTLSQINAFEAKLSNGCAESCLSREGHRLTNSLDFPRLNSMFYGHFGFYICNALTVFCVYVYAYCKLYVATHSEVEQAAVMKTGSLDSLAGVMTTQYLLQFGMLTTLPLFATLFVEFGFKQACLKVIELISTLGIVFYVFLTGTKAHFYDVALIRGGSKYRGTGRGFSITRDPMVNFFKEYGVSHFRKAVELVGVMILFGIYGSFDIGSDALEDYCATADFDCNKTPDQIPANVTSLAAFSNQSQSYGIASFAVLFLGACWLMAPFVFNTDGLVLQKSKVDISNWLSWMMRSDDKDNVDGEETDKDTSTSSLRSKDGWEDWWKSDVDLMLPLGPMGRLTYCIREVRHPLAMYYVFLTEFELVWFALLFGAMGVTWMLLWFFGNRVRHCMSKTRQLNSLSIQGILYLLCVIGGILLVPLIFGSVGGWSVQKCFTFSIAMFLGFNAIVQYALAFNGAFRMEVALWRPVMALGFLMDMIVGMFLIIPLFLMSLLPFMRILQTRAMYNGGFSRALSSGSEVAASLCILLGLLGGFIHGFMTSFLYTLGYINDPSDNFMNRSFYHFAISRLPNKGHDMMSYMENGYLKVICAAISIAAILLSLLLGRVLGRRVNMAIGGSLMFISLGLNFVSSTSVLVVSFALAAMGSAMVAMNYLLYSYEICTKGWRGKSVTIFLMGSMLGWLVHSLLMANTNATTIREDYDNDPINMWRFQPLIVQPALIIGFFVILWFVPESPVWLLAHKKDELARVVLIRLRRRQNVNPELVLIQAELAQKTRENHLLFRLAIVFVLQALFGLIISQTILVRRTLQVRGKDRGATNSYWQVYFALCCATGFAFGSFLMDNVRRKTILKEFLPFVSVVAFTCGIIGAVSKTDGGFLQALLCLLYISAGLSLMSVTWLSALEMFPASRRPLFWTLSLCVYYAVQIAVYLLNPSFSLSCFVLAGACAILTFVLFAFCASTKLGAIQTKAEKKYQRSMGEEVFEEEARVTADTDEYEVDDMQKQQTRIAQAAAAMNRSAGMASNPASSAVNVKLGQSGGASRGAGHSRPPSRSAASHAQANATQFGFSGVNVDKPGDLVRSSQVSRSDRDNFSFRRLGSLEELNSARTDRSYEQSAGLSRQGSSLASHEPSAGLSRQGSSLASSEWSVDVPPASGRGQQLTSHLSSTFDFEAEFEAEHIEDMRQGQISYPRGQPRSISFLQSQQYPDADLHAETQSRRL</sequence>
<feature type="transmembrane region" description="Helical" evidence="11">
    <location>
        <begin position="2204"/>
        <end position="2227"/>
    </location>
</feature>
<feature type="transmembrane region" description="Helical" evidence="11">
    <location>
        <begin position="1315"/>
        <end position="1336"/>
    </location>
</feature>
<feature type="transmembrane region" description="Helical" evidence="11">
    <location>
        <begin position="1881"/>
        <end position="1899"/>
    </location>
</feature>
<evidence type="ECO:0000256" key="11">
    <source>
        <dbReference type="SAM" id="Phobius"/>
    </source>
</evidence>
<feature type="transmembrane region" description="Helical" evidence="11">
    <location>
        <begin position="2180"/>
        <end position="2198"/>
    </location>
</feature>
<feature type="compositionally biased region" description="Polar residues" evidence="10">
    <location>
        <begin position="2463"/>
        <end position="2473"/>
    </location>
</feature>
<evidence type="ECO:0000313" key="14">
    <source>
        <dbReference type="Proteomes" id="UP001162031"/>
    </source>
</evidence>
<feature type="transmembrane region" description="Helical" evidence="11">
    <location>
        <begin position="2146"/>
        <end position="2168"/>
    </location>
</feature>
<feature type="transmembrane region" description="Helical" evidence="11">
    <location>
        <begin position="1980"/>
        <end position="2000"/>
    </location>
</feature>
<keyword evidence="4" id="KW-0328">Glycosyltransferase</keyword>
<name>A0AAV0SXT8_HYABA</name>
<proteinExistence type="inferred from homology"/>
<gene>
    <name evidence="13" type="ORF">HBR001_LOCUS102</name>
</gene>
<dbReference type="SUPFAM" id="SSF103473">
    <property type="entry name" value="MFS general substrate transporter"/>
    <property type="match status" value="1"/>
</dbReference>
<dbReference type="Proteomes" id="UP001162031">
    <property type="component" value="Unassembled WGS sequence"/>
</dbReference>
<comment type="caution">
    <text evidence="13">The sequence shown here is derived from an EMBL/GenBank/DDBJ whole genome shotgun (WGS) entry which is preliminary data.</text>
</comment>
<feature type="transmembrane region" description="Helical" evidence="11">
    <location>
        <begin position="1905"/>
        <end position="1928"/>
    </location>
</feature>
<feature type="region of interest" description="Disordered" evidence="10">
    <location>
        <begin position="2449"/>
        <end position="2487"/>
    </location>
</feature>
<evidence type="ECO:0000256" key="9">
    <source>
        <dbReference type="ARBA" id="ARBA00047777"/>
    </source>
</evidence>
<dbReference type="GO" id="GO:0005886">
    <property type="term" value="C:plasma membrane"/>
    <property type="evidence" value="ECO:0007669"/>
    <property type="project" value="TreeGrafter"/>
</dbReference>
<dbReference type="Pfam" id="PF14288">
    <property type="entry name" value="FKS1_dom1"/>
    <property type="match status" value="1"/>
</dbReference>
<feature type="transmembrane region" description="Helical" evidence="11">
    <location>
        <begin position="2122"/>
        <end position="2140"/>
    </location>
</feature>
<feature type="transmembrane region" description="Helical" evidence="11">
    <location>
        <begin position="1395"/>
        <end position="1414"/>
    </location>
</feature>
<feature type="transmembrane region" description="Helical" evidence="11">
    <location>
        <begin position="2091"/>
        <end position="2110"/>
    </location>
</feature>
<reference evidence="13" key="1">
    <citation type="submission" date="2022-12" db="EMBL/GenBank/DDBJ databases">
        <authorList>
            <person name="Webb A."/>
        </authorList>
    </citation>
    <scope>NUCLEOTIDE SEQUENCE</scope>
    <source>
        <strain evidence="13">Hp1</strain>
    </source>
</reference>
<comment type="catalytic activity">
    <reaction evidence="9">
        <text>[(1-&gt;3)-beta-D-glucosyl](n) + UDP-alpha-D-glucose = [(1-&gt;3)-beta-D-glucosyl](n+1) + UDP + H(+)</text>
        <dbReference type="Rhea" id="RHEA:21476"/>
        <dbReference type="Rhea" id="RHEA-COMP:11146"/>
        <dbReference type="Rhea" id="RHEA-COMP:14303"/>
        <dbReference type="ChEBI" id="CHEBI:15378"/>
        <dbReference type="ChEBI" id="CHEBI:37671"/>
        <dbReference type="ChEBI" id="CHEBI:58223"/>
        <dbReference type="ChEBI" id="CHEBI:58885"/>
        <dbReference type="EC" id="2.4.1.34"/>
    </reaction>
</comment>
<feature type="transmembrane region" description="Helical" evidence="11">
    <location>
        <begin position="1791"/>
        <end position="1819"/>
    </location>
</feature>
<evidence type="ECO:0000256" key="6">
    <source>
        <dbReference type="ARBA" id="ARBA00022692"/>
    </source>
</evidence>
<organism evidence="13 14">
    <name type="scientific">Hyaloperonospora brassicae</name>
    <name type="common">Brassica downy mildew</name>
    <name type="synonym">Peronospora brassicae</name>
    <dbReference type="NCBI Taxonomy" id="162125"/>
    <lineage>
        <taxon>Eukaryota</taxon>
        <taxon>Sar</taxon>
        <taxon>Stramenopiles</taxon>
        <taxon>Oomycota</taxon>
        <taxon>Peronosporomycetes</taxon>
        <taxon>Peronosporales</taxon>
        <taxon>Peronosporaceae</taxon>
        <taxon>Hyaloperonospora</taxon>
    </lineage>
</organism>
<keyword evidence="6 11" id="KW-0812">Transmembrane</keyword>
<feature type="compositionally biased region" description="Low complexity" evidence="10">
    <location>
        <begin position="2311"/>
        <end position="2326"/>
    </location>
</feature>
<evidence type="ECO:0000256" key="8">
    <source>
        <dbReference type="ARBA" id="ARBA00023136"/>
    </source>
</evidence>
<dbReference type="InterPro" id="IPR036259">
    <property type="entry name" value="MFS_trans_sf"/>
</dbReference>
<evidence type="ECO:0000256" key="4">
    <source>
        <dbReference type="ARBA" id="ARBA00022676"/>
    </source>
</evidence>
<dbReference type="Pfam" id="PF00083">
    <property type="entry name" value="Sugar_tr"/>
    <property type="match status" value="1"/>
</dbReference>
<feature type="compositionally biased region" description="Basic and acidic residues" evidence="10">
    <location>
        <begin position="2476"/>
        <end position="2487"/>
    </location>
</feature>
<feature type="region of interest" description="Disordered" evidence="10">
    <location>
        <begin position="2373"/>
        <end position="2430"/>
    </location>
</feature>
<feature type="transmembrane region" description="Helical" evidence="11">
    <location>
        <begin position="500"/>
        <end position="523"/>
    </location>
</feature>
<feature type="domain" description="1,3-beta-glucan synthase component FKS1-like" evidence="12">
    <location>
        <begin position="138"/>
        <end position="246"/>
    </location>
</feature>
<feature type="compositionally biased region" description="Polar residues" evidence="10">
    <location>
        <begin position="2381"/>
        <end position="2394"/>
    </location>
</feature>
<dbReference type="InterPro" id="IPR026899">
    <property type="entry name" value="FKS1-like_dom1"/>
</dbReference>
<dbReference type="InterPro" id="IPR005828">
    <property type="entry name" value="MFS_sugar_transport-like"/>
</dbReference>
<feature type="transmembrane region" description="Helical" evidence="11">
    <location>
        <begin position="1854"/>
        <end position="1874"/>
    </location>
</feature>
<dbReference type="EMBL" id="CANTFL010000014">
    <property type="protein sequence ID" value="CAI5708502.1"/>
    <property type="molecule type" value="Genomic_DNA"/>
</dbReference>
<dbReference type="PANTHER" id="PTHR12741">
    <property type="entry name" value="LYST-INTERACTING PROTEIN LIP5 DOPAMINE RESPONSIVE PROTEIN DRG-1"/>
    <property type="match status" value="1"/>
</dbReference>
<dbReference type="Gene3D" id="1.20.1250.20">
    <property type="entry name" value="MFS general substrate transporter like domains"/>
    <property type="match status" value="1"/>
</dbReference>
<keyword evidence="7 11" id="KW-1133">Transmembrane helix</keyword>
<feature type="transmembrane region" description="Helical" evidence="11">
    <location>
        <begin position="352"/>
        <end position="377"/>
    </location>
</feature>
<feature type="transmembrane region" description="Helical" evidence="11">
    <location>
        <begin position="267"/>
        <end position="292"/>
    </location>
</feature>
<evidence type="ECO:0000256" key="3">
    <source>
        <dbReference type="ARBA" id="ARBA00012589"/>
    </source>
</evidence>
<feature type="transmembrane region" description="Helical" evidence="11">
    <location>
        <begin position="1749"/>
        <end position="1770"/>
    </location>
</feature>
<feature type="region of interest" description="Disordered" evidence="10">
    <location>
        <begin position="2299"/>
        <end position="2357"/>
    </location>
</feature>
<comment type="similarity">
    <text evidence="2">Belongs to the glycosyltransferase 48 family.</text>
</comment>
<comment type="subcellular location">
    <subcellularLocation>
        <location evidence="1">Membrane</location>
        <topology evidence="1">Multi-pass membrane protein</topology>
    </subcellularLocation>
</comment>
<evidence type="ECO:0000256" key="1">
    <source>
        <dbReference type="ARBA" id="ARBA00004141"/>
    </source>
</evidence>
<dbReference type="InterPro" id="IPR003440">
    <property type="entry name" value="Glyco_trans_48_dom"/>
</dbReference>
<accession>A0AAV0SXT8</accession>
<evidence type="ECO:0000259" key="12">
    <source>
        <dbReference type="SMART" id="SM01205"/>
    </source>
</evidence>
<feature type="transmembrane region" description="Helical" evidence="11">
    <location>
        <begin position="1705"/>
        <end position="1729"/>
    </location>
</feature>
<evidence type="ECO:0000256" key="10">
    <source>
        <dbReference type="SAM" id="MobiDB-lite"/>
    </source>
</evidence>